<keyword evidence="4" id="KW-1185">Reference proteome</keyword>
<comment type="caution">
    <text evidence="3">The sequence shown here is derived from an EMBL/GenBank/DDBJ whole genome shotgun (WGS) entry which is preliminary data.</text>
</comment>
<organism evidence="3 4">
    <name type="scientific">Papaver atlanticum</name>
    <dbReference type="NCBI Taxonomy" id="357466"/>
    <lineage>
        <taxon>Eukaryota</taxon>
        <taxon>Viridiplantae</taxon>
        <taxon>Streptophyta</taxon>
        <taxon>Embryophyta</taxon>
        <taxon>Tracheophyta</taxon>
        <taxon>Spermatophyta</taxon>
        <taxon>Magnoliopsida</taxon>
        <taxon>Ranunculales</taxon>
        <taxon>Papaveraceae</taxon>
        <taxon>Papaveroideae</taxon>
        <taxon>Papaver</taxon>
    </lineage>
</organism>
<reference evidence="3" key="1">
    <citation type="submission" date="2022-04" db="EMBL/GenBank/DDBJ databases">
        <title>A functionally conserved STORR gene fusion in Papaver species that diverged 16.8 million years ago.</title>
        <authorList>
            <person name="Catania T."/>
        </authorList>
    </citation>
    <scope>NUCLEOTIDE SEQUENCE</scope>
    <source>
        <strain evidence="3">S-188037</strain>
    </source>
</reference>
<name>A0AAD4TCK1_9MAGN</name>
<evidence type="ECO:0000256" key="1">
    <source>
        <dbReference type="SAM" id="SignalP"/>
    </source>
</evidence>
<feature type="domain" description="BURP" evidence="2">
    <location>
        <begin position="130"/>
        <end position="349"/>
    </location>
</feature>
<keyword evidence="1" id="KW-0732">Signal</keyword>
<gene>
    <name evidence="3" type="ORF">MKW98_018008</name>
</gene>
<dbReference type="InterPro" id="IPR004873">
    <property type="entry name" value="BURP_dom"/>
</dbReference>
<proteinExistence type="predicted"/>
<dbReference type="PANTHER" id="PTHR31236:SF2">
    <property type="entry name" value="BURP DOMAIN PROTEIN RD22"/>
    <property type="match status" value="1"/>
</dbReference>
<feature type="chain" id="PRO_5041975603" description="BURP domain-containing protein" evidence="1">
    <location>
        <begin position="23"/>
        <end position="353"/>
    </location>
</feature>
<evidence type="ECO:0000259" key="2">
    <source>
        <dbReference type="PROSITE" id="PS51277"/>
    </source>
</evidence>
<protein>
    <recommendedName>
        <fullName evidence="2">BURP domain-containing protein</fullName>
    </recommendedName>
</protein>
<dbReference type="EMBL" id="JAJJMB010002020">
    <property type="protein sequence ID" value="KAI3954184.1"/>
    <property type="molecule type" value="Genomic_DNA"/>
</dbReference>
<sequence>MKFNLLLIFVSYLMVGVTVSRAAFPSEKYWKHKLPTTPMPSMVHDILYPVDSEGKPVTIPNRATPNGFYISCGHNTIPNRATPNSFYISCGHNTVSNSGPNRSKLDNVAGLTDTATTNTHFADIPGVSHLFLEKDLYPGSKVNLQFALSTATGTTFLPQNLAKVTPFSSKKFPEILNLFSVSPKSEEAAVMRKTISNCEEPTMENEEKYCATSLESLVEYGTSKIGENAKALTTVIYGDKVQKIRTKKQQYVVRSGVKQIDSDYSVVCHSLPYLYAVFYCHAKTAHTTRTYVVPLVGADGTKVSAVAICHKDTSKWNPGHVAFQVLKVKPGGVPICHFLTEDNIVWVAKNNGN</sequence>
<dbReference type="PANTHER" id="PTHR31236">
    <property type="entry name" value="BURP DOMAIN PROTEIN USPL1-LIKE"/>
    <property type="match status" value="1"/>
</dbReference>
<dbReference type="PROSITE" id="PS51277">
    <property type="entry name" value="BURP"/>
    <property type="match status" value="1"/>
</dbReference>
<evidence type="ECO:0000313" key="3">
    <source>
        <dbReference type="EMBL" id="KAI3954184.1"/>
    </source>
</evidence>
<accession>A0AAD4TCK1</accession>
<dbReference type="Proteomes" id="UP001202328">
    <property type="component" value="Unassembled WGS sequence"/>
</dbReference>
<evidence type="ECO:0000313" key="4">
    <source>
        <dbReference type="Proteomes" id="UP001202328"/>
    </source>
</evidence>
<dbReference type="InterPro" id="IPR044816">
    <property type="entry name" value="BURP"/>
</dbReference>
<dbReference type="AlphaFoldDB" id="A0AAD4TCK1"/>
<feature type="signal peptide" evidence="1">
    <location>
        <begin position="1"/>
        <end position="22"/>
    </location>
</feature>
<dbReference type="SMART" id="SM01045">
    <property type="entry name" value="BURP"/>
    <property type="match status" value="1"/>
</dbReference>
<dbReference type="Pfam" id="PF03181">
    <property type="entry name" value="BURP"/>
    <property type="match status" value="1"/>
</dbReference>